<name>A0A644XA05_9ZZZZ</name>
<feature type="domain" description="Core-binding (CB)" evidence="9">
    <location>
        <begin position="82"/>
        <end position="161"/>
    </location>
</feature>
<feature type="domain" description="Tyr recombinase" evidence="8">
    <location>
        <begin position="184"/>
        <end position="359"/>
    </location>
</feature>
<reference evidence="10" key="1">
    <citation type="submission" date="2019-08" db="EMBL/GenBank/DDBJ databases">
        <authorList>
            <person name="Kucharzyk K."/>
            <person name="Murdoch R.W."/>
            <person name="Higgins S."/>
            <person name="Loffler F."/>
        </authorList>
    </citation>
    <scope>NUCLEOTIDE SEQUENCE</scope>
</reference>
<dbReference type="SUPFAM" id="SSF56349">
    <property type="entry name" value="DNA breaking-rejoining enzymes"/>
    <property type="match status" value="1"/>
</dbReference>
<evidence type="ECO:0000313" key="10">
    <source>
        <dbReference type="EMBL" id="MPM10944.1"/>
    </source>
</evidence>
<evidence type="ECO:0000256" key="4">
    <source>
        <dbReference type="ARBA" id="ARBA00023172"/>
    </source>
</evidence>
<comment type="caution">
    <text evidence="10">The sequence shown here is derived from an EMBL/GenBank/DDBJ whole genome shotgun (WGS) entry which is preliminary data.</text>
</comment>
<dbReference type="GO" id="GO:0075713">
    <property type="term" value="P:establishment of integrated proviral latency"/>
    <property type="evidence" value="ECO:0007669"/>
    <property type="project" value="UniProtKB-KW"/>
</dbReference>
<evidence type="ECO:0000256" key="3">
    <source>
        <dbReference type="ARBA" id="ARBA00023125"/>
    </source>
</evidence>
<comment type="similarity">
    <text evidence="1">Belongs to the 'phage' integrase family.</text>
</comment>
<dbReference type="CDD" id="cd00796">
    <property type="entry name" value="INT_Rci_Hp1_C"/>
    <property type="match status" value="1"/>
</dbReference>
<keyword evidence="6" id="KW-1160">Virus entry into host cell</keyword>
<dbReference type="InterPro" id="IPR050808">
    <property type="entry name" value="Phage_Integrase"/>
</dbReference>
<dbReference type="InterPro" id="IPR002104">
    <property type="entry name" value="Integrase_catalytic"/>
</dbReference>
<keyword evidence="3" id="KW-0238">DNA-binding</keyword>
<gene>
    <name evidence="10" type="primary">xerC_76</name>
    <name evidence="10" type="ORF">SDC9_57281</name>
</gene>
<dbReference type="AlphaFoldDB" id="A0A644XA05"/>
<keyword evidence="2" id="KW-0229">DNA integration</keyword>
<dbReference type="InterPro" id="IPR011010">
    <property type="entry name" value="DNA_brk_join_enz"/>
</dbReference>
<proteinExistence type="inferred from homology"/>
<evidence type="ECO:0000256" key="2">
    <source>
        <dbReference type="ARBA" id="ARBA00022908"/>
    </source>
</evidence>
<evidence type="ECO:0000259" key="8">
    <source>
        <dbReference type="PROSITE" id="PS51898"/>
    </source>
</evidence>
<dbReference type="PROSITE" id="PS51900">
    <property type="entry name" value="CB"/>
    <property type="match status" value="1"/>
</dbReference>
<evidence type="ECO:0000256" key="1">
    <source>
        <dbReference type="ARBA" id="ARBA00008857"/>
    </source>
</evidence>
<sequence>MQKVPKYPGVYIHVDSHGEKIFYVMYRQGGRTSKQIKEPVGKASKGMTAARAAIIRADRISGKSLPNTERRILEAKAQKQAEARMTINKMWTLYKDEHADPQRDISKYNCHLSARFGEMLPEDITTADIERMKNEMFNGGSAPATIQRVIVILRAIINWGVLHGHCQAIDPSRLQFKAMKVDNIKTEVLTDEELNRFMKALDDEPDQNAAGLLRLALVTGIRKGSLLALQWDDCDFDREIITLRGEAAKKGKTDHIPMSSAAKTILQSIDRTNSQFVFPGKDGNQRKDFRRIARRVKERAELPKDFRPIHGLRHNFASRLASSGQVDMYTLQKLLTHESPLMTRRYAHLADEAMKRAAEIGTMALLSSVTSVIKEPADTPEMQKKGRSRKVK</sequence>
<dbReference type="PROSITE" id="PS51898">
    <property type="entry name" value="TYR_RECOMBINASE"/>
    <property type="match status" value="1"/>
</dbReference>
<dbReference type="GO" id="GO:0044826">
    <property type="term" value="P:viral genome integration into host DNA"/>
    <property type="evidence" value="ECO:0007669"/>
    <property type="project" value="UniProtKB-KW"/>
</dbReference>
<accession>A0A644XA05</accession>
<dbReference type="EMBL" id="VSSQ01001762">
    <property type="protein sequence ID" value="MPM10944.1"/>
    <property type="molecule type" value="Genomic_DNA"/>
</dbReference>
<evidence type="ECO:0000256" key="6">
    <source>
        <dbReference type="ARBA" id="ARBA00023296"/>
    </source>
</evidence>
<dbReference type="PANTHER" id="PTHR30629:SF2">
    <property type="entry name" value="PROPHAGE INTEGRASE INTS-RELATED"/>
    <property type="match status" value="1"/>
</dbReference>
<dbReference type="InterPro" id="IPR010998">
    <property type="entry name" value="Integrase_recombinase_N"/>
</dbReference>
<organism evidence="10">
    <name type="scientific">bioreactor metagenome</name>
    <dbReference type="NCBI Taxonomy" id="1076179"/>
    <lineage>
        <taxon>unclassified sequences</taxon>
        <taxon>metagenomes</taxon>
        <taxon>ecological metagenomes</taxon>
    </lineage>
</organism>
<evidence type="ECO:0000259" key="9">
    <source>
        <dbReference type="PROSITE" id="PS51900"/>
    </source>
</evidence>
<dbReference type="GO" id="GO:0046718">
    <property type="term" value="P:symbiont entry into host cell"/>
    <property type="evidence" value="ECO:0007669"/>
    <property type="project" value="UniProtKB-KW"/>
</dbReference>
<dbReference type="GO" id="GO:0015074">
    <property type="term" value="P:DNA integration"/>
    <property type="evidence" value="ECO:0007669"/>
    <property type="project" value="UniProtKB-KW"/>
</dbReference>
<keyword evidence="5" id="KW-1179">Viral genome integration</keyword>
<protein>
    <submittedName>
        <fullName evidence="10">Tyrosine recombinase XerC</fullName>
    </submittedName>
</protein>
<dbReference type="InterPro" id="IPR044068">
    <property type="entry name" value="CB"/>
</dbReference>
<evidence type="ECO:0000256" key="5">
    <source>
        <dbReference type="ARBA" id="ARBA00023195"/>
    </source>
</evidence>
<keyword evidence="4" id="KW-0233">DNA recombination</keyword>
<dbReference type="Pfam" id="PF00589">
    <property type="entry name" value="Phage_integrase"/>
    <property type="match status" value="1"/>
</dbReference>
<evidence type="ECO:0000256" key="7">
    <source>
        <dbReference type="SAM" id="MobiDB-lite"/>
    </source>
</evidence>
<dbReference type="PANTHER" id="PTHR30629">
    <property type="entry name" value="PROPHAGE INTEGRASE"/>
    <property type="match status" value="1"/>
</dbReference>
<feature type="region of interest" description="Disordered" evidence="7">
    <location>
        <begin position="372"/>
        <end position="392"/>
    </location>
</feature>
<dbReference type="Gene3D" id="1.10.150.130">
    <property type="match status" value="1"/>
</dbReference>
<dbReference type="GO" id="GO:0003677">
    <property type="term" value="F:DNA binding"/>
    <property type="evidence" value="ECO:0007669"/>
    <property type="project" value="UniProtKB-KW"/>
</dbReference>
<dbReference type="GO" id="GO:0006310">
    <property type="term" value="P:DNA recombination"/>
    <property type="evidence" value="ECO:0007669"/>
    <property type="project" value="UniProtKB-KW"/>
</dbReference>
<dbReference type="InterPro" id="IPR013762">
    <property type="entry name" value="Integrase-like_cat_sf"/>
</dbReference>
<feature type="compositionally biased region" description="Basic and acidic residues" evidence="7">
    <location>
        <begin position="375"/>
        <end position="384"/>
    </location>
</feature>
<dbReference type="Gene3D" id="1.10.443.10">
    <property type="entry name" value="Intergrase catalytic core"/>
    <property type="match status" value="1"/>
</dbReference>